<feature type="coiled-coil region" evidence="1">
    <location>
        <begin position="29"/>
        <end position="63"/>
    </location>
</feature>
<organism evidence="2 3">
    <name type="scientific">Candolleomyces eurysporus</name>
    <dbReference type="NCBI Taxonomy" id="2828524"/>
    <lineage>
        <taxon>Eukaryota</taxon>
        <taxon>Fungi</taxon>
        <taxon>Dikarya</taxon>
        <taxon>Basidiomycota</taxon>
        <taxon>Agaricomycotina</taxon>
        <taxon>Agaricomycetes</taxon>
        <taxon>Agaricomycetidae</taxon>
        <taxon>Agaricales</taxon>
        <taxon>Agaricineae</taxon>
        <taxon>Psathyrellaceae</taxon>
        <taxon>Candolleomyces</taxon>
    </lineage>
</organism>
<dbReference type="Proteomes" id="UP001140091">
    <property type="component" value="Unassembled WGS sequence"/>
</dbReference>
<name>A0A9W8JAU3_9AGAR</name>
<reference evidence="2" key="1">
    <citation type="submission" date="2022-06" db="EMBL/GenBank/DDBJ databases">
        <title>Genome Sequence of Candolleomyces eurysporus.</title>
        <authorList>
            <person name="Buettner E."/>
        </authorList>
    </citation>
    <scope>NUCLEOTIDE SEQUENCE</scope>
    <source>
        <strain evidence="2">VTCC 930004</strain>
    </source>
</reference>
<protein>
    <recommendedName>
        <fullName evidence="4">F-box domain-containing protein</fullName>
    </recommendedName>
</protein>
<accession>A0A9W8JAU3</accession>
<gene>
    <name evidence="2" type="ORF">H1R20_g7520</name>
</gene>
<evidence type="ECO:0000313" key="3">
    <source>
        <dbReference type="Proteomes" id="UP001140091"/>
    </source>
</evidence>
<feature type="non-terminal residue" evidence="2">
    <location>
        <position position="394"/>
    </location>
</feature>
<dbReference type="AlphaFoldDB" id="A0A9W8JAU3"/>
<evidence type="ECO:0000313" key="2">
    <source>
        <dbReference type="EMBL" id="KAJ2929593.1"/>
    </source>
</evidence>
<dbReference type="SUPFAM" id="SSF52047">
    <property type="entry name" value="RNI-like"/>
    <property type="match status" value="1"/>
</dbReference>
<evidence type="ECO:0008006" key="4">
    <source>
        <dbReference type="Google" id="ProtNLM"/>
    </source>
</evidence>
<proteinExistence type="predicted"/>
<keyword evidence="1" id="KW-0175">Coiled coil</keyword>
<evidence type="ECO:0000256" key="1">
    <source>
        <dbReference type="SAM" id="Coils"/>
    </source>
</evidence>
<dbReference type="EMBL" id="JANBPK010000866">
    <property type="protein sequence ID" value="KAJ2929593.1"/>
    <property type="molecule type" value="Genomic_DNA"/>
</dbReference>
<keyword evidence="3" id="KW-1185">Reference proteome</keyword>
<sequence>MVRPREFGHLFSTNTIPNIVEAASVQSGIGMLNMKISTLRKHLQELEEDLRMHRAVLSSVRRMPIDVLGEIFRYALPSDPVEESEFEEPPERVDRSKIPLYIPSTTLQRLTSLYLVCDWRGFHVLILAQHCQSLETLTADFQGSHFIYSETNPLAERQLANAKIITIPNLRELRLRNMMSACVDIFEHLSTPKLVTLDLSFRSDPSDYGPDGYEFGPRLEKFIKTQSKCQDTFRAFKLRTAWIESEELIKIFKAYPLLTHVTLDDVSFGSGSIGSFWWELWQQFLWYEIPKCLAGLEVLELLQLPPTKFRFEHLCRFIEERPPFRVRFVGGDSTKGELKGNLTRLVVTYQKTKPLGLHRQDRSHVIWRLRRECGTSVEIGPMLYEDSASEHTPV</sequence>
<dbReference type="OrthoDB" id="3139399at2759"/>
<comment type="caution">
    <text evidence="2">The sequence shown here is derived from an EMBL/GenBank/DDBJ whole genome shotgun (WGS) entry which is preliminary data.</text>
</comment>